<gene>
    <name evidence="2 4" type="primary">bioD</name>
    <name evidence="4" type="ORF">HUK81_03690</name>
</gene>
<dbReference type="Pfam" id="PF08242">
    <property type="entry name" value="Methyltransf_12"/>
    <property type="match status" value="1"/>
</dbReference>
<accession>A0A850P5A8</accession>
<evidence type="ECO:0000313" key="4">
    <source>
        <dbReference type="EMBL" id="NVN36051.1"/>
    </source>
</evidence>
<dbReference type="PANTHER" id="PTHR43210:SF5">
    <property type="entry name" value="DETHIOBIOTIN SYNTHETASE"/>
    <property type="match status" value="1"/>
</dbReference>
<dbReference type="NCBIfam" id="TIGR00347">
    <property type="entry name" value="bioD"/>
    <property type="match status" value="1"/>
</dbReference>
<dbReference type="CDD" id="cd02440">
    <property type="entry name" value="AdoMet_MTases"/>
    <property type="match status" value="1"/>
</dbReference>
<evidence type="ECO:0000256" key="1">
    <source>
        <dbReference type="ARBA" id="ARBA00022756"/>
    </source>
</evidence>
<feature type="binding site" evidence="2">
    <location>
        <position position="302"/>
    </location>
    <ligand>
        <name>Mg(2+)</name>
        <dbReference type="ChEBI" id="CHEBI:18420"/>
    </ligand>
</feature>
<name>A0A850P5A8_9PROT</name>
<comment type="cofactor">
    <cofactor evidence="2">
        <name>Mg(2+)</name>
        <dbReference type="ChEBI" id="CHEBI:18420"/>
    </cofactor>
</comment>
<comment type="catalytic activity">
    <reaction evidence="2">
        <text>(7R,8S)-7,8-diammoniononanoate + CO2 + ATP = (4R,5S)-dethiobiotin + ADP + phosphate + 3 H(+)</text>
        <dbReference type="Rhea" id="RHEA:15805"/>
        <dbReference type="ChEBI" id="CHEBI:15378"/>
        <dbReference type="ChEBI" id="CHEBI:16526"/>
        <dbReference type="ChEBI" id="CHEBI:30616"/>
        <dbReference type="ChEBI" id="CHEBI:43474"/>
        <dbReference type="ChEBI" id="CHEBI:149469"/>
        <dbReference type="ChEBI" id="CHEBI:149473"/>
        <dbReference type="ChEBI" id="CHEBI:456216"/>
        <dbReference type="EC" id="6.3.3.3"/>
    </reaction>
</comment>
<dbReference type="SUPFAM" id="SSF53335">
    <property type="entry name" value="S-adenosyl-L-methionine-dependent methyltransferases"/>
    <property type="match status" value="1"/>
</dbReference>
<keyword evidence="2" id="KW-0460">Magnesium</keyword>
<dbReference type="CDD" id="cd03109">
    <property type="entry name" value="DTBS"/>
    <property type="match status" value="1"/>
</dbReference>
<comment type="function">
    <text evidence="2">Catalyzes a mechanistically unusual reaction, the ATP-dependent insertion of CO2 between the N7 and N8 nitrogen atoms of 7,8-diaminopelargonic acid (DAPA, also called 7,8-diammoniononanoate) to form a ureido ring.</text>
</comment>
<dbReference type="InterPro" id="IPR029063">
    <property type="entry name" value="SAM-dependent_MTases_sf"/>
</dbReference>
<keyword evidence="2" id="KW-0547">Nucleotide-binding</keyword>
<dbReference type="SUPFAM" id="SSF52540">
    <property type="entry name" value="P-loop containing nucleoside triphosphate hydrolases"/>
    <property type="match status" value="1"/>
</dbReference>
<dbReference type="Gene3D" id="3.40.50.150">
    <property type="entry name" value="Vaccinia Virus protein VP39"/>
    <property type="match status" value="1"/>
</dbReference>
<dbReference type="UniPathway" id="UPA00078">
    <property type="reaction ID" value="UER00161"/>
</dbReference>
<feature type="binding site" evidence="2">
    <location>
        <position position="361"/>
    </location>
    <ligand>
        <name>Mg(2+)</name>
        <dbReference type="ChEBI" id="CHEBI:18420"/>
    </ligand>
</feature>
<evidence type="ECO:0000313" key="5">
    <source>
        <dbReference type="Proteomes" id="UP000522590"/>
    </source>
</evidence>
<dbReference type="Gene3D" id="3.40.50.300">
    <property type="entry name" value="P-loop containing nucleotide triphosphate hydrolases"/>
    <property type="match status" value="1"/>
</dbReference>
<proteinExistence type="inferred from homology"/>
<dbReference type="GO" id="GO:0004141">
    <property type="term" value="F:dethiobiotin synthase activity"/>
    <property type="evidence" value="ECO:0007669"/>
    <property type="project" value="UniProtKB-UniRule"/>
</dbReference>
<feature type="domain" description="Methyltransferase type 12" evidence="3">
    <location>
        <begin position="53"/>
        <end position="145"/>
    </location>
</feature>
<dbReference type="InterPro" id="IPR013217">
    <property type="entry name" value="Methyltransf_12"/>
</dbReference>
<keyword evidence="2" id="KW-0963">Cytoplasm</keyword>
<dbReference type="GO" id="GO:0000287">
    <property type="term" value="F:magnesium ion binding"/>
    <property type="evidence" value="ECO:0007669"/>
    <property type="project" value="UniProtKB-UniRule"/>
</dbReference>
<dbReference type="GO" id="GO:0009102">
    <property type="term" value="P:biotin biosynthetic process"/>
    <property type="evidence" value="ECO:0007669"/>
    <property type="project" value="UniProtKB-UniRule"/>
</dbReference>
<dbReference type="InterPro" id="IPR004472">
    <property type="entry name" value="DTB_synth_BioD"/>
</dbReference>
<evidence type="ECO:0000259" key="3">
    <source>
        <dbReference type="Pfam" id="PF08242"/>
    </source>
</evidence>
<dbReference type="InterPro" id="IPR027417">
    <property type="entry name" value="P-loop_NTPase"/>
</dbReference>
<evidence type="ECO:0000256" key="2">
    <source>
        <dbReference type="HAMAP-Rule" id="MF_00336"/>
    </source>
</evidence>
<feature type="binding site" evidence="2">
    <location>
        <position position="294"/>
    </location>
    <ligand>
        <name>substrate</name>
    </ligand>
</feature>
<feature type="binding site" evidence="2">
    <location>
        <position position="274"/>
    </location>
    <ligand>
        <name>Mg(2+)</name>
        <dbReference type="ChEBI" id="CHEBI:18420"/>
    </ligand>
</feature>
<comment type="caution">
    <text evidence="2">Lacks conserved residue(s) required for the propagation of feature annotation.</text>
</comment>
<keyword evidence="2 4" id="KW-0436">Ligase</keyword>
<organism evidence="4 5">
    <name type="scientific">Komagataeibacter swingsii</name>
    <dbReference type="NCBI Taxonomy" id="215220"/>
    <lineage>
        <taxon>Bacteria</taxon>
        <taxon>Pseudomonadati</taxon>
        <taxon>Pseudomonadota</taxon>
        <taxon>Alphaproteobacteria</taxon>
        <taxon>Acetobacterales</taxon>
        <taxon>Acetobacteraceae</taxon>
        <taxon>Komagataeibacter</taxon>
    </lineage>
</organism>
<feature type="binding site" evidence="2">
    <location>
        <begin position="361"/>
        <end position="364"/>
    </location>
    <ligand>
        <name>ATP</name>
        <dbReference type="ChEBI" id="CHEBI:30616"/>
    </ligand>
</feature>
<protein>
    <recommendedName>
        <fullName evidence="2">ATP-dependent dethiobiotin synthetase BioD</fullName>
        <ecNumber evidence="2">6.3.3.3</ecNumber>
    </recommendedName>
    <alternativeName>
        <fullName evidence="2">DTB synthetase</fullName>
        <shortName evidence="2">DTBS</shortName>
    </alternativeName>
    <alternativeName>
        <fullName evidence="2">Dethiobiotin synthase</fullName>
    </alternativeName>
</protein>
<feature type="binding site" evidence="2">
    <location>
        <position position="302"/>
    </location>
    <ligand>
        <name>ATP</name>
        <dbReference type="ChEBI" id="CHEBI:30616"/>
    </ligand>
</feature>
<keyword evidence="1 2" id="KW-0093">Biotin biosynthesis</keyword>
<keyword evidence="2" id="KW-0479">Metal-binding</keyword>
<reference evidence="4 5" key="1">
    <citation type="submission" date="2020-06" db="EMBL/GenBank/DDBJ databases">
        <title>Description of novel acetic acid bacteria.</title>
        <authorList>
            <person name="Sombolestani A."/>
        </authorList>
    </citation>
    <scope>NUCLEOTIDE SEQUENCE [LARGE SCALE GENOMIC DNA]</scope>
    <source>
        <strain evidence="4 5">LMG 25</strain>
    </source>
</reference>
<dbReference type="RefSeq" id="WP_176642532.1">
    <property type="nucleotide sequence ID" value="NZ_JABXXS010000005.1"/>
</dbReference>
<comment type="similarity">
    <text evidence="2">Belongs to the dethiobiotin synthetase family.</text>
</comment>
<feature type="binding site" evidence="2">
    <location>
        <begin position="270"/>
        <end position="275"/>
    </location>
    <ligand>
        <name>ATP</name>
        <dbReference type="ChEBI" id="CHEBI:30616"/>
    </ligand>
</feature>
<keyword evidence="2" id="KW-0067">ATP-binding</keyword>
<dbReference type="EMBL" id="JABXXS010000005">
    <property type="protein sequence ID" value="NVN36051.1"/>
    <property type="molecule type" value="Genomic_DNA"/>
</dbReference>
<dbReference type="EC" id="6.3.3.3" evidence="2"/>
<comment type="subcellular location">
    <subcellularLocation>
        <location evidence="2">Cytoplasm</location>
    </subcellularLocation>
</comment>
<comment type="subunit">
    <text evidence="2">Homodimer.</text>
</comment>
<dbReference type="Proteomes" id="UP000522590">
    <property type="component" value="Unassembled WGS sequence"/>
</dbReference>
<dbReference type="HAMAP" id="MF_00336">
    <property type="entry name" value="BioD"/>
    <property type="match status" value="1"/>
</dbReference>
<sequence>MTRKDSIAARFGAAQGYEQAARVQRIVAGELARRMTASHATGNDPGNDPARILEIGCGTGFLTRELRRLFPTAHITATDIAPAMLDRVARRMPDDGRLSLHCMDAEAPDVDGPFDLICSSMAMQWFPDRAHTLQRLAGLLAPGGQMALATLCAGSFRQWRDAYARAGVACPMPDYPAIGQLQAEWPVRGAGMWHDTEVIDTPATPLAFVQELRAIGATHTDHAPATAGQLRRVLAAAGTDGPFTVSYQVGYGLFRRARWPGVFVTGTDTDVGKTVTSATLVKAWDAAYWKPLQSGTDDAPSDSTGVRQLTGLDPARLYPPAATFGASLSPEDAAHVAHTRIDPAAITLPRHTASDGPLVVEGAGGVFVPIAEHYLMIDLMTRLALPVVLVARSQLGTINHTLLSLAALRARGLHVAGVILNGPPEPHGRSAIERHGRVRILAEFPAVAPMGPDAVTQLAARLPTWEQVAGDAP</sequence>
<dbReference type="Pfam" id="PF13500">
    <property type="entry name" value="AAA_26"/>
    <property type="match status" value="1"/>
</dbReference>
<feature type="active site" evidence="2">
    <location>
        <position position="290"/>
    </location>
</feature>
<dbReference type="PANTHER" id="PTHR43210">
    <property type="entry name" value="DETHIOBIOTIN SYNTHETASE"/>
    <property type="match status" value="1"/>
</dbReference>
<comment type="caution">
    <text evidence="4">The sequence shown here is derived from an EMBL/GenBank/DDBJ whole genome shotgun (WGS) entry which is preliminary data.</text>
</comment>
<dbReference type="GO" id="GO:0005524">
    <property type="term" value="F:ATP binding"/>
    <property type="evidence" value="ECO:0007669"/>
    <property type="project" value="UniProtKB-UniRule"/>
</dbReference>
<dbReference type="GO" id="GO:0005737">
    <property type="term" value="C:cytoplasm"/>
    <property type="evidence" value="ECO:0007669"/>
    <property type="project" value="UniProtKB-SubCell"/>
</dbReference>
<comment type="pathway">
    <text evidence="2">Cofactor biosynthesis; biotin biosynthesis; biotin from 7,8-diaminononanoate: step 1/2.</text>
</comment>
<dbReference type="AlphaFoldDB" id="A0A850P5A8"/>